<evidence type="ECO:0000256" key="1">
    <source>
        <dbReference type="ARBA" id="ARBA00022670"/>
    </source>
</evidence>
<proteinExistence type="predicted"/>
<dbReference type="Proteomes" id="UP001151760">
    <property type="component" value="Unassembled WGS sequence"/>
</dbReference>
<keyword evidence="2" id="KW-0479">Metal-binding</keyword>
<dbReference type="PROSITE" id="PS50013">
    <property type="entry name" value="CHROMO_2"/>
    <property type="match status" value="1"/>
</dbReference>
<dbReference type="Gene3D" id="1.10.340.70">
    <property type="match status" value="1"/>
</dbReference>
<evidence type="ECO:0000256" key="7">
    <source>
        <dbReference type="ARBA" id="ARBA00022918"/>
    </source>
</evidence>
<keyword evidence="4" id="KW-0378">Hydrolase</keyword>
<dbReference type="SUPFAM" id="SSF56672">
    <property type="entry name" value="DNA/RNA polymerases"/>
    <property type="match status" value="1"/>
</dbReference>
<evidence type="ECO:0000256" key="9">
    <source>
        <dbReference type="ARBA" id="ARBA00023125"/>
    </source>
</evidence>
<dbReference type="InterPro" id="IPR012337">
    <property type="entry name" value="RNaseH-like_sf"/>
</dbReference>
<evidence type="ECO:0000256" key="4">
    <source>
        <dbReference type="ARBA" id="ARBA00022801"/>
    </source>
</evidence>
<evidence type="ECO:0000256" key="6">
    <source>
        <dbReference type="ARBA" id="ARBA00022908"/>
    </source>
</evidence>
<dbReference type="Pfam" id="PF17921">
    <property type="entry name" value="Integrase_H2C2"/>
    <property type="match status" value="1"/>
</dbReference>
<dbReference type="SUPFAM" id="SSF53098">
    <property type="entry name" value="Ribonuclease H-like"/>
    <property type="match status" value="1"/>
</dbReference>
<feature type="region of interest" description="Disordered" evidence="12">
    <location>
        <begin position="708"/>
        <end position="728"/>
    </location>
</feature>
<evidence type="ECO:0000259" key="13">
    <source>
        <dbReference type="PROSITE" id="PS50013"/>
    </source>
</evidence>
<evidence type="ECO:0000313" key="14">
    <source>
        <dbReference type="EMBL" id="GJS54525.1"/>
    </source>
</evidence>
<dbReference type="EMBL" id="BQNB010008804">
    <property type="protein sequence ID" value="GJS54525.1"/>
    <property type="molecule type" value="Genomic_DNA"/>
</dbReference>
<keyword evidence="6" id="KW-0229">DNA integration</keyword>
<accession>A0ABQ4WNP0</accession>
<dbReference type="InterPro" id="IPR056924">
    <property type="entry name" value="SH3_Tf2-1"/>
</dbReference>
<evidence type="ECO:0000256" key="10">
    <source>
        <dbReference type="ARBA" id="ARBA00023172"/>
    </source>
</evidence>
<reference evidence="14" key="1">
    <citation type="journal article" date="2022" name="Int. J. Mol. Sci.">
        <title>Draft Genome of Tanacetum Coccineum: Genomic Comparison of Closely Related Tanacetum-Family Plants.</title>
        <authorList>
            <person name="Yamashiro T."/>
            <person name="Shiraishi A."/>
            <person name="Nakayama K."/>
            <person name="Satake H."/>
        </authorList>
    </citation>
    <scope>NUCLEOTIDE SEQUENCE</scope>
</reference>
<dbReference type="InterPro" id="IPR050951">
    <property type="entry name" value="Retrovirus_Pol_polyprotein"/>
</dbReference>
<dbReference type="Gene3D" id="3.30.70.270">
    <property type="match status" value="1"/>
</dbReference>
<dbReference type="InterPro" id="IPR023780">
    <property type="entry name" value="Chromo_domain"/>
</dbReference>
<sequence length="728" mass="84083">MTDLIADMLKDGLIKPSHSPYSSPVLLVRKKYDTWRFCVDYQALNAITIRDRFPIPTVDELLDELHGAQIFSKIDLRAGYHQIRLADADTHKTAFRTVDGHFEFLSIPCTTTVTGLRGFLGLTGYYRRFVRNYARIASPLTDLLQKFKFEWNDEAQEAFDILKKAMSTLPVLALPDFSLIFDVTTDASGTGIGAVLSQKDKPIAFFSKKLSPRMRSSSTYIRELYAITEAVKKWRHYLLGRKFRVFTDQRSLKHLLTQVVQSPEQYKWASKLLGYDFEVHYKPGKENRVADALSRIEESQLLSLSTPIFPWLQELREYYTNNQEGRDFVSRVAQQVDALPGHHIHDGLVYIHDRLFIPDIPSLRLKLLNEFHSTTIGGHSGITATIKRISGSFSWPRLRKDVTRFIQECTICQQTKYSRQKPYGLLQALPIPNQVWEEISMDFITNLPTSNGKSAIWSVLERVVRWNKYLYLAEFWYNTSYHSAIEMTPFQALYGRPPPSLPRYTLGSSQVASIDDTLVEHERVISLLKDTLIKTRQRMTEQANKHRVDKDFEVGELVYLRLRVYRQTSVAKRDIHKLSRRFFGPFKVLEKIGKVAYRLDLPAGSRVHPIFHVSLLRPSQGDPNPSTLPLPNKFIDDIPVLEPEEILDRRTVQNHGITDHQVLVKWKGRDLSESTWEPADEIALRSEMSDLEDKVHVEEGDIDTVRVTHEEVQTRGTHTKRRPARFKE</sequence>
<dbReference type="SMART" id="SM00298">
    <property type="entry name" value="CHROMO"/>
    <property type="match status" value="1"/>
</dbReference>
<feature type="domain" description="Chromo" evidence="13">
    <location>
        <begin position="641"/>
        <end position="703"/>
    </location>
</feature>
<keyword evidence="8" id="KW-0548">Nucleotidyltransferase</keyword>
<keyword evidence="8" id="KW-0239">DNA-directed DNA polymerase</keyword>
<organism evidence="14 15">
    <name type="scientific">Tanacetum coccineum</name>
    <dbReference type="NCBI Taxonomy" id="301880"/>
    <lineage>
        <taxon>Eukaryota</taxon>
        <taxon>Viridiplantae</taxon>
        <taxon>Streptophyta</taxon>
        <taxon>Embryophyta</taxon>
        <taxon>Tracheophyta</taxon>
        <taxon>Spermatophyta</taxon>
        <taxon>Magnoliopsida</taxon>
        <taxon>eudicotyledons</taxon>
        <taxon>Gunneridae</taxon>
        <taxon>Pentapetalae</taxon>
        <taxon>asterids</taxon>
        <taxon>campanulids</taxon>
        <taxon>Asterales</taxon>
        <taxon>Asteraceae</taxon>
        <taxon>Asteroideae</taxon>
        <taxon>Anthemideae</taxon>
        <taxon>Anthemidinae</taxon>
        <taxon>Tanacetum</taxon>
    </lineage>
</organism>
<dbReference type="InterPro" id="IPR036397">
    <property type="entry name" value="RNaseH_sf"/>
</dbReference>
<evidence type="ECO:0000256" key="8">
    <source>
        <dbReference type="ARBA" id="ARBA00022932"/>
    </source>
</evidence>
<dbReference type="Gene3D" id="3.10.10.10">
    <property type="entry name" value="HIV Type 1 Reverse Transcriptase, subunit A, domain 1"/>
    <property type="match status" value="1"/>
</dbReference>
<dbReference type="Pfam" id="PF00385">
    <property type="entry name" value="Chromo"/>
    <property type="match status" value="1"/>
</dbReference>
<dbReference type="Gene3D" id="2.40.50.40">
    <property type="match status" value="1"/>
</dbReference>
<dbReference type="Pfam" id="PF17919">
    <property type="entry name" value="RT_RNaseH_2"/>
    <property type="match status" value="1"/>
</dbReference>
<protein>
    <submittedName>
        <fullName evidence="14">Ty3-gypsy retrotransposon protein</fullName>
    </submittedName>
</protein>
<keyword evidence="3" id="KW-0064">Aspartyl protease</keyword>
<dbReference type="CDD" id="cd01647">
    <property type="entry name" value="RT_LTR"/>
    <property type="match status" value="1"/>
</dbReference>
<comment type="caution">
    <text evidence="14">The sequence shown here is derived from an EMBL/GenBank/DDBJ whole genome shotgun (WGS) entry which is preliminary data.</text>
</comment>
<dbReference type="InterPro" id="IPR041588">
    <property type="entry name" value="Integrase_H2C2"/>
</dbReference>
<keyword evidence="8" id="KW-0808">Transferase</keyword>
<name>A0ABQ4WNP0_9ASTR</name>
<evidence type="ECO:0000256" key="5">
    <source>
        <dbReference type="ARBA" id="ARBA00022842"/>
    </source>
</evidence>
<dbReference type="CDD" id="cd00024">
    <property type="entry name" value="CD_CSD"/>
    <property type="match status" value="1"/>
</dbReference>
<keyword evidence="11" id="KW-0511">Multifunctional enzyme</keyword>
<evidence type="ECO:0000256" key="12">
    <source>
        <dbReference type="SAM" id="MobiDB-lite"/>
    </source>
</evidence>
<dbReference type="PANTHER" id="PTHR37984">
    <property type="entry name" value="PROTEIN CBG26694"/>
    <property type="match status" value="1"/>
</dbReference>
<dbReference type="Gene3D" id="3.10.20.370">
    <property type="match status" value="1"/>
</dbReference>
<dbReference type="Pfam" id="PF24626">
    <property type="entry name" value="SH3_Tf2-1"/>
    <property type="match status" value="1"/>
</dbReference>
<dbReference type="PANTHER" id="PTHR37984:SF5">
    <property type="entry name" value="PROTEIN NYNRIN-LIKE"/>
    <property type="match status" value="1"/>
</dbReference>
<dbReference type="CDD" id="cd09274">
    <property type="entry name" value="RNase_HI_RT_Ty3"/>
    <property type="match status" value="1"/>
</dbReference>
<keyword evidence="9" id="KW-0238">DNA-binding</keyword>
<dbReference type="InterPro" id="IPR043128">
    <property type="entry name" value="Rev_trsase/Diguanyl_cyclase"/>
</dbReference>
<dbReference type="Pfam" id="PF00078">
    <property type="entry name" value="RVT_1"/>
    <property type="match status" value="1"/>
</dbReference>
<dbReference type="InterPro" id="IPR043502">
    <property type="entry name" value="DNA/RNA_pol_sf"/>
</dbReference>
<evidence type="ECO:0000256" key="11">
    <source>
        <dbReference type="ARBA" id="ARBA00023268"/>
    </source>
</evidence>
<dbReference type="InterPro" id="IPR016197">
    <property type="entry name" value="Chromo-like_dom_sf"/>
</dbReference>
<evidence type="ECO:0000256" key="3">
    <source>
        <dbReference type="ARBA" id="ARBA00022750"/>
    </source>
</evidence>
<evidence type="ECO:0000256" key="2">
    <source>
        <dbReference type="ARBA" id="ARBA00022723"/>
    </source>
</evidence>
<keyword evidence="1" id="KW-0645">Protease</keyword>
<dbReference type="Gene3D" id="3.30.420.10">
    <property type="entry name" value="Ribonuclease H-like superfamily/Ribonuclease H"/>
    <property type="match status" value="1"/>
</dbReference>
<dbReference type="InterPro" id="IPR041577">
    <property type="entry name" value="RT_RNaseH_2"/>
</dbReference>
<reference evidence="14" key="2">
    <citation type="submission" date="2022-01" db="EMBL/GenBank/DDBJ databases">
        <authorList>
            <person name="Yamashiro T."/>
            <person name="Shiraishi A."/>
            <person name="Satake H."/>
            <person name="Nakayama K."/>
        </authorList>
    </citation>
    <scope>NUCLEOTIDE SEQUENCE</scope>
</reference>
<keyword evidence="7" id="KW-0695">RNA-directed DNA polymerase</keyword>
<dbReference type="SUPFAM" id="SSF54160">
    <property type="entry name" value="Chromo domain-like"/>
    <property type="match status" value="1"/>
</dbReference>
<keyword evidence="10" id="KW-0233">DNA recombination</keyword>
<keyword evidence="5" id="KW-0460">Magnesium</keyword>
<dbReference type="InterPro" id="IPR000953">
    <property type="entry name" value="Chromo/chromo_shadow_dom"/>
</dbReference>
<evidence type="ECO:0000313" key="15">
    <source>
        <dbReference type="Proteomes" id="UP001151760"/>
    </source>
</evidence>
<gene>
    <name evidence="14" type="ORF">Tco_0627887</name>
</gene>
<keyword evidence="15" id="KW-1185">Reference proteome</keyword>
<dbReference type="InterPro" id="IPR000477">
    <property type="entry name" value="RT_dom"/>
</dbReference>
<feature type="compositionally biased region" description="Basic residues" evidence="12">
    <location>
        <begin position="717"/>
        <end position="728"/>
    </location>
</feature>